<dbReference type="PANTHER" id="PTHR42648:SF28">
    <property type="entry name" value="TRANSPOSON-ENCODED PROTEIN WITH RIBONUCLEASE H-LIKE AND RETROVIRUS ZINC FINGER-LIKE DOMAINS"/>
    <property type="match status" value="1"/>
</dbReference>
<gene>
    <name evidence="4" type="ORF">LWI29_001641</name>
</gene>
<dbReference type="Pfam" id="PF22936">
    <property type="entry name" value="Pol_BBD"/>
    <property type="match status" value="1"/>
</dbReference>
<keyword evidence="1" id="KW-0645">Protease</keyword>
<dbReference type="Pfam" id="PF13976">
    <property type="entry name" value="gag_pre-integrs"/>
    <property type="match status" value="1"/>
</dbReference>
<evidence type="ECO:0000259" key="3">
    <source>
        <dbReference type="PROSITE" id="PS50994"/>
    </source>
</evidence>
<sequence length="445" mass="50562">MQDKTRSDGDVAVTAKSYEPSEVLAMNTVDRGSEWILDSGCSFHMCSRKEMFTEFQELNSGRVLMGNNQQCNVEGIVSVAIRMYDGMVRVFRDVRYVPNLKRNLISLGTLDEEGYTYKAEKCVLKASKSSLVILKGDKKNGLYVLKGEAIINEVTCIASKISDKRSLWHMRLGHMSERGVLELSKRDLLNGDQILEYVHSDLWGPSKVPTHGGNRYFLSLIDDYSRKLWLYLLKSKDQAFESFKAWKRLVENQTSKKLKILRTDNGLEFCNENFNKFCEEHGITRHKTVRHTPQQNGVAERMNRTVLEKVRCLLIGAGLSQNFWGEAAATAAYLINKSPSTAVALKTPEEIWIGRPPSLKHLRVFGCAAYAHQYEGKLEPRSLKGVFLGYLLGVKGYRVWLKDQKGFKVIISRDVIFDESNMPCKELDQPTESKPDPLNDDVNTI</sequence>
<dbReference type="InterPro" id="IPR039537">
    <property type="entry name" value="Retrotran_Ty1/copia-like"/>
</dbReference>
<dbReference type="GO" id="GO:0006508">
    <property type="term" value="P:proteolysis"/>
    <property type="evidence" value="ECO:0007669"/>
    <property type="project" value="UniProtKB-KW"/>
</dbReference>
<dbReference type="InterPro" id="IPR036397">
    <property type="entry name" value="RNaseH_sf"/>
</dbReference>
<reference evidence="4" key="2">
    <citation type="submission" date="2023-06" db="EMBL/GenBank/DDBJ databases">
        <authorList>
            <person name="Swenson N.G."/>
            <person name="Wegrzyn J.L."/>
            <person name="Mcevoy S.L."/>
        </authorList>
    </citation>
    <scope>NUCLEOTIDE SEQUENCE</scope>
    <source>
        <strain evidence="4">NS2018</strain>
        <tissue evidence="4">Leaf</tissue>
    </source>
</reference>
<reference evidence="4" key="1">
    <citation type="journal article" date="2022" name="Plant J.">
        <title>Strategies of tolerance reflected in two North American maple genomes.</title>
        <authorList>
            <person name="McEvoy S.L."/>
            <person name="Sezen U.U."/>
            <person name="Trouern-Trend A."/>
            <person name="McMahon S.M."/>
            <person name="Schaberg P.G."/>
            <person name="Yang J."/>
            <person name="Wegrzyn J.L."/>
            <person name="Swenson N.G."/>
        </authorList>
    </citation>
    <scope>NUCLEOTIDE SEQUENCE</scope>
    <source>
        <strain evidence="4">NS2018</strain>
    </source>
</reference>
<dbReference type="SUPFAM" id="SSF53098">
    <property type="entry name" value="Ribonuclease H-like"/>
    <property type="match status" value="1"/>
</dbReference>
<feature type="domain" description="Integrase catalytic" evidence="3">
    <location>
        <begin position="190"/>
        <end position="356"/>
    </location>
</feature>
<name>A0AA39VN04_ACESA</name>
<dbReference type="AlphaFoldDB" id="A0AA39VN04"/>
<organism evidence="4 5">
    <name type="scientific">Acer saccharum</name>
    <name type="common">Sugar maple</name>
    <dbReference type="NCBI Taxonomy" id="4024"/>
    <lineage>
        <taxon>Eukaryota</taxon>
        <taxon>Viridiplantae</taxon>
        <taxon>Streptophyta</taxon>
        <taxon>Embryophyta</taxon>
        <taxon>Tracheophyta</taxon>
        <taxon>Spermatophyta</taxon>
        <taxon>Magnoliopsida</taxon>
        <taxon>eudicotyledons</taxon>
        <taxon>Gunneridae</taxon>
        <taxon>Pentapetalae</taxon>
        <taxon>rosids</taxon>
        <taxon>malvids</taxon>
        <taxon>Sapindales</taxon>
        <taxon>Sapindaceae</taxon>
        <taxon>Hippocastanoideae</taxon>
        <taxon>Acereae</taxon>
        <taxon>Acer</taxon>
    </lineage>
</organism>
<dbReference type="GO" id="GO:0003676">
    <property type="term" value="F:nucleic acid binding"/>
    <property type="evidence" value="ECO:0007669"/>
    <property type="project" value="InterPro"/>
</dbReference>
<evidence type="ECO:0000256" key="2">
    <source>
        <dbReference type="SAM" id="MobiDB-lite"/>
    </source>
</evidence>
<accession>A0AA39VN04</accession>
<dbReference type="InterPro" id="IPR001584">
    <property type="entry name" value="Integrase_cat-core"/>
</dbReference>
<evidence type="ECO:0000256" key="1">
    <source>
        <dbReference type="ARBA" id="ARBA00022670"/>
    </source>
</evidence>
<evidence type="ECO:0000313" key="4">
    <source>
        <dbReference type="EMBL" id="KAK0586137.1"/>
    </source>
</evidence>
<dbReference type="Gene3D" id="3.30.420.10">
    <property type="entry name" value="Ribonuclease H-like superfamily/Ribonuclease H"/>
    <property type="match status" value="1"/>
</dbReference>
<dbReference type="PANTHER" id="PTHR42648">
    <property type="entry name" value="TRANSPOSASE, PUTATIVE-RELATED"/>
    <property type="match status" value="1"/>
</dbReference>
<dbReference type="Pfam" id="PF25597">
    <property type="entry name" value="SH3_retrovirus"/>
    <property type="match status" value="1"/>
</dbReference>
<dbReference type="InterPro" id="IPR054722">
    <property type="entry name" value="PolX-like_BBD"/>
</dbReference>
<keyword evidence="1" id="KW-0378">Hydrolase</keyword>
<protein>
    <recommendedName>
        <fullName evidence="3">Integrase catalytic domain-containing protein</fullName>
    </recommendedName>
</protein>
<dbReference type="GO" id="GO:0015074">
    <property type="term" value="P:DNA integration"/>
    <property type="evidence" value="ECO:0007669"/>
    <property type="project" value="InterPro"/>
</dbReference>
<dbReference type="Pfam" id="PF00665">
    <property type="entry name" value="rve"/>
    <property type="match status" value="1"/>
</dbReference>
<dbReference type="GO" id="GO:0008233">
    <property type="term" value="F:peptidase activity"/>
    <property type="evidence" value="ECO:0007669"/>
    <property type="project" value="UniProtKB-KW"/>
</dbReference>
<dbReference type="InterPro" id="IPR057670">
    <property type="entry name" value="SH3_retrovirus"/>
</dbReference>
<evidence type="ECO:0000313" key="5">
    <source>
        <dbReference type="Proteomes" id="UP001168877"/>
    </source>
</evidence>
<comment type="caution">
    <text evidence="4">The sequence shown here is derived from an EMBL/GenBank/DDBJ whole genome shotgun (WGS) entry which is preliminary data.</text>
</comment>
<dbReference type="InterPro" id="IPR025724">
    <property type="entry name" value="GAG-pre-integrase_dom"/>
</dbReference>
<dbReference type="InterPro" id="IPR012337">
    <property type="entry name" value="RNaseH-like_sf"/>
</dbReference>
<dbReference type="Proteomes" id="UP001168877">
    <property type="component" value="Unassembled WGS sequence"/>
</dbReference>
<feature type="compositionally biased region" description="Basic and acidic residues" evidence="2">
    <location>
        <begin position="425"/>
        <end position="437"/>
    </location>
</feature>
<feature type="region of interest" description="Disordered" evidence="2">
    <location>
        <begin position="424"/>
        <end position="445"/>
    </location>
</feature>
<keyword evidence="5" id="KW-1185">Reference proteome</keyword>
<dbReference type="PROSITE" id="PS50994">
    <property type="entry name" value="INTEGRASE"/>
    <property type="match status" value="1"/>
</dbReference>
<proteinExistence type="predicted"/>
<dbReference type="EMBL" id="JAUESC010000382">
    <property type="protein sequence ID" value="KAK0586137.1"/>
    <property type="molecule type" value="Genomic_DNA"/>
</dbReference>